<organism evidence="3 4">
    <name type="scientific">Marinobacter nitratireducens</name>
    <dbReference type="NCBI Taxonomy" id="1137280"/>
    <lineage>
        <taxon>Bacteria</taxon>
        <taxon>Pseudomonadati</taxon>
        <taxon>Pseudomonadota</taxon>
        <taxon>Gammaproteobacteria</taxon>
        <taxon>Pseudomonadales</taxon>
        <taxon>Marinobacteraceae</taxon>
        <taxon>Marinobacter</taxon>
    </lineage>
</organism>
<dbReference type="InterPro" id="IPR041916">
    <property type="entry name" value="Anti_sigma_zinc_sf"/>
</dbReference>
<evidence type="ECO:0000313" key="3">
    <source>
        <dbReference type="EMBL" id="KEF30332.1"/>
    </source>
</evidence>
<evidence type="ECO:0000259" key="2">
    <source>
        <dbReference type="Pfam" id="PF13490"/>
    </source>
</evidence>
<keyword evidence="1" id="KW-0812">Transmembrane</keyword>
<dbReference type="Pfam" id="PF13490">
    <property type="entry name" value="zf-HC2"/>
    <property type="match status" value="1"/>
</dbReference>
<comment type="caution">
    <text evidence="3">The sequence shown here is derived from an EMBL/GenBank/DDBJ whole genome shotgun (WGS) entry which is preliminary data.</text>
</comment>
<dbReference type="AlphaFoldDB" id="A0A072MZ99"/>
<proteinExistence type="predicted"/>
<dbReference type="STRING" id="1137280.D777_03508"/>
<dbReference type="InterPro" id="IPR027383">
    <property type="entry name" value="Znf_put"/>
</dbReference>
<keyword evidence="1" id="KW-0472">Membrane</keyword>
<reference evidence="3 4" key="1">
    <citation type="submission" date="2012-12" db="EMBL/GenBank/DDBJ databases">
        <title>Genome assembly of Marinobacter sp. AK21.</title>
        <authorList>
            <person name="Khatri I."/>
            <person name="Kumar R."/>
            <person name="Vaidya B."/>
            <person name="Subramanian S."/>
            <person name="Pinnaka A."/>
        </authorList>
    </citation>
    <scope>NUCLEOTIDE SEQUENCE [LARGE SCALE GENOMIC DNA]</scope>
    <source>
        <strain evidence="3 4">AK21</strain>
    </source>
</reference>
<keyword evidence="1" id="KW-1133">Transmembrane helix</keyword>
<evidence type="ECO:0000313" key="4">
    <source>
        <dbReference type="Proteomes" id="UP000035057"/>
    </source>
</evidence>
<sequence length="217" mass="23678">MSCREIRISLTAYIHDELSEEQTARVDEHLHHCESCSVLFAAERKLAEELNRRTAIPEPTSDFRQRVLAKATKQPQVAGWSHGVLAGAVAAAMVFGVAVGIYFTERSVDTMPTVAEETLKPVEQTVRLAFHSGEALENVTLTLELPPHVELASMPGRHEVSWEVSLDAGENMLSLPLKVLFPGSGELVAHINAGDRQKTFRAAIPAFNNLQTGSPAS</sequence>
<gene>
    <name evidence="3" type="ORF">D777_03508</name>
</gene>
<accession>A0A072MZ99</accession>
<keyword evidence="4" id="KW-1185">Reference proteome</keyword>
<name>A0A072MZ99_9GAMM</name>
<dbReference type="PATRIC" id="fig|1137280.3.peg.3326"/>
<dbReference type="Proteomes" id="UP000035057">
    <property type="component" value="Unassembled WGS sequence"/>
</dbReference>
<dbReference type="EMBL" id="ANIE01000009">
    <property type="protein sequence ID" value="KEF30332.1"/>
    <property type="molecule type" value="Genomic_DNA"/>
</dbReference>
<dbReference type="OrthoDB" id="5793589at2"/>
<evidence type="ECO:0000256" key="1">
    <source>
        <dbReference type="SAM" id="Phobius"/>
    </source>
</evidence>
<protein>
    <recommendedName>
        <fullName evidence="2">Putative zinc-finger domain-containing protein</fullName>
    </recommendedName>
</protein>
<dbReference type="Gene3D" id="1.10.10.1320">
    <property type="entry name" value="Anti-sigma factor, zinc-finger domain"/>
    <property type="match status" value="1"/>
</dbReference>
<feature type="domain" description="Putative zinc-finger" evidence="2">
    <location>
        <begin position="3"/>
        <end position="36"/>
    </location>
</feature>
<feature type="transmembrane region" description="Helical" evidence="1">
    <location>
        <begin position="83"/>
        <end position="103"/>
    </location>
</feature>